<name>A0ABV7D1C3_9PROT</name>
<evidence type="ECO:0000313" key="5">
    <source>
        <dbReference type="EMBL" id="MFC3050897.1"/>
    </source>
</evidence>
<evidence type="ECO:0000256" key="2">
    <source>
        <dbReference type="ARBA" id="ARBA00009272"/>
    </source>
</evidence>
<dbReference type="InterPro" id="IPR001624">
    <property type="entry name" value="FliE"/>
</dbReference>
<dbReference type="RefSeq" id="WP_194212395.1">
    <property type="nucleotide sequence ID" value="NZ_CP061205.1"/>
</dbReference>
<evidence type="ECO:0000256" key="3">
    <source>
        <dbReference type="ARBA" id="ARBA00023143"/>
    </source>
</evidence>
<dbReference type="PANTHER" id="PTHR34653:SF1">
    <property type="entry name" value="FLAGELLAR HOOK-BASAL BODY COMPLEX PROTEIN FLIE"/>
    <property type="match status" value="1"/>
</dbReference>
<organism evidence="5 6">
    <name type="scientific">Kordiimonas pumila</name>
    <dbReference type="NCBI Taxonomy" id="2161677"/>
    <lineage>
        <taxon>Bacteria</taxon>
        <taxon>Pseudomonadati</taxon>
        <taxon>Pseudomonadota</taxon>
        <taxon>Alphaproteobacteria</taxon>
        <taxon>Kordiimonadales</taxon>
        <taxon>Kordiimonadaceae</taxon>
        <taxon>Kordiimonas</taxon>
    </lineage>
</organism>
<protein>
    <recommendedName>
        <fullName evidence="4">Flagellar hook-basal body complex protein FliE</fullName>
    </recommendedName>
</protein>
<evidence type="ECO:0000256" key="1">
    <source>
        <dbReference type="ARBA" id="ARBA00004117"/>
    </source>
</evidence>
<comment type="caution">
    <text evidence="5">The sequence shown here is derived from an EMBL/GenBank/DDBJ whole genome shotgun (WGS) entry which is preliminary data.</text>
</comment>
<dbReference type="HAMAP" id="MF_00724">
    <property type="entry name" value="FliE"/>
    <property type="match status" value="1"/>
</dbReference>
<dbReference type="PANTHER" id="PTHR34653">
    <property type="match status" value="1"/>
</dbReference>
<comment type="subcellular location">
    <subcellularLocation>
        <location evidence="1 4">Bacterial flagellum basal body</location>
    </subcellularLocation>
</comment>
<dbReference type="Proteomes" id="UP001595444">
    <property type="component" value="Unassembled WGS sequence"/>
</dbReference>
<dbReference type="Pfam" id="PF02049">
    <property type="entry name" value="FliE"/>
    <property type="match status" value="1"/>
</dbReference>
<keyword evidence="5" id="KW-0966">Cell projection</keyword>
<evidence type="ECO:0000313" key="6">
    <source>
        <dbReference type="Proteomes" id="UP001595444"/>
    </source>
</evidence>
<evidence type="ECO:0000256" key="4">
    <source>
        <dbReference type="HAMAP-Rule" id="MF_00724"/>
    </source>
</evidence>
<accession>A0ABV7D1C3</accession>
<keyword evidence="6" id="KW-1185">Reference proteome</keyword>
<keyword evidence="5" id="KW-0969">Cilium</keyword>
<gene>
    <name evidence="4" type="primary">fliE</name>
    <name evidence="5" type="ORF">ACFOKA_03150</name>
</gene>
<dbReference type="EMBL" id="JBHRSL010000002">
    <property type="protein sequence ID" value="MFC3050897.1"/>
    <property type="molecule type" value="Genomic_DNA"/>
</dbReference>
<keyword evidence="3 4" id="KW-0975">Bacterial flagellum</keyword>
<reference evidence="6" key="1">
    <citation type="journal article" date="2019" name="Int. J. Syst. Evol. Microbiol.">
        <title>The Global Catalogue of Microorganisms (GCM) 10K type strain sequencing project: providing services to taxonomists for standard genome sequencing and annotation.</title>
        <authorList>
            <consortium name="The Broad Institute Genomics Platform"/>
            <consortium name="The Broad Institute Genome Sequencing Center for Infectious Disease"/>
            <person name="Wu L."/>
            <person name="Ma J."/>
        </authorList>
    </citation>
    <scope>NUCLEOTIDE SEQUENCE [LARGE SCALE GENOMIC DNA]</scope>
    <source>
        <strain evidence="6">KCTC 62164</strain>
    </source>
</reference>
<keyword evidence="5" id="KW-0282">Flagellum</keyword>
<comment type="similarity">
    <text evidence="2 4">Belongs to the FliE family.</text>
</comment>
<proteinExistence type="inferred from homology"/>
<sequence length="108" mass="11354">MNIKQLDAVSAYSQATKQMQDGLGARDGKDGISGEPRSAFSALVSDAIGNVTAATHNTEIQSAKALVDEADMVDLVTAVSNAEMVVDTVVTVRDKVIAAYNDILKMPI</sequence>